<dbReference type="CDD" id="cd12285">
    <property type="entry name" value="RRM3_RBM39_like"/>
    <property type="match status" value="1"/>
</dbReference>
<dbReference type="CDD" id="cd12283">
    <property type="entry name" value="RRM1_RBM39_like"/>
    <property type="match status" value="1"/>
</dbReference>
<feature type="domain" description="RRM" evidence="6">
    <location>
        <begin position="352"/>
        <end position="430"/>
    </location>
</feature>
<dbReference type="Pfam" id="PF15519">
    <property type="entry name" value="RBM39linker"/>
    <property type="match status" value="1"/>
</dbReference>
<dbReference type="Proteomes" id="UP001293254">
    <property type="component" value="Unassembled WGS sequence"/>
</dbReference>
<dbReference type="PANTHER" id="PTHR48036">
    <property type="entry name" value="SPLICING FACTOR (PAD-1), PUTATIVE (AFU_ORTHOLOGUE AFUA_1G15810)-RELATED"/>
    <property type="match status" value="1"/>
</dbReference>
<dbReference type="SUPFAM" id="SSF54928">
    <property type="entry name" value="RNA-binding domain, RBD"/>
    <property type="match status" value="2"/>
</dbReference>
<evidence type="ECO:0000313" key="8">
    <source>
        <dbReference type="Proteomes" id="UP001293254"/>
    </source>
</evidence>
<dbReference type="FunFam" id="3.30.70.330:FF:000601">
    <property type="entry name" value="CC1-like, splicing factor"/>
    <property type="match status" value="1"/>
</dbReference>
<dbReference type="GO" id="GO:0006397">
    <property type="term" value="P:mRNA processing"/>
    <property type="evidence" value="ECO:0007669"/>
    <property type="project" value="InterPro"/>
</dbReference>
<keyword evidence="8" id="KW-1185">Reference proteome</keyword>
<proteinExistence type="predicted"/>
<dbReference type="GO" id="GO:0005634">
    <property type="term" value="C:nucleus"/>
    <property type="evidence" value="ECO:0007669"/>
    <property type="project" value="InterPro"/>
</dbReference>
<evidence type="ECO:0000256" key="2">
    <source>
        <dbReference type="ARBA" id="ARBA00022737"/>
    </source>
</evidence>
<dbReference type="FunFam" id="3.30.70.330:FF:000276">
    <property type="entry name" value="Splicing factor, CC1-like protein"/>
    <property type="match status" value="1"/>
</dbReference>
<dbReference type="InterPro" id="IPR000504">
    <property type="entry name" value="RRM_dom"/>
</dbReference>
<evidence type="ECO:0000256" key="3">
    <source>
        <dbReference type="ARBA" id="ARBA00022884"/>
    </source>
</evidence>
<name>A0AAE2CXE6_9LAMI</name>
<accession>A0AAE2CXE6</accession>
<dbReference type="SMART" id="SM00360">
    <property type="entry name" value="RRM"/>
    <property type="match status" value="3"/>
</dbReference>
<dbReference type="AlphaFoldDB" id="A0AAE2CXE6"/>
<keyword evidence="3 4" id="KW-0694">RNA-binding</keyword>
<feature type="domain" description="RRM" evidence="6">
    <location>
        <begin position="518"/>
        <end position="601"/>
    </location>
</feature>
<dbReference type="InterPro" id="IPR003954">
    <property type="entry name" value="RRM_euk-type"/>
</dbReference>
<organism evidence="7 8">
    <name type="scientific">Sesamum alatum</name>
    <dbReference type="NCBI Taxonomy" id="300844"/>
    <lineage>
        <taxon>Eukaryota</taxon>
        <taxon>Viridiplantae</taxon>
        <taxon>Streptophyta</taxon>
        <taxon>Embryophyta</taxon>
        <taxon>Tracheophyta</taxon>
        <taxon>Spermatophyta</taxon>
        <taxon>Magnoliopsida</taxon>
        <taxon>eudicotyledons</taxon>
        <taxon>Gunneridae</taxon>
        <taxon>Pentapetalae</taxon>
        <taxon>asterids</taxon>
        <taxon>lamiids</taxon>
        <taxon>Lamiales</taxon>
        <taxon>Pedaliaceae</taxon>
        <taxon>Sesamum</taxon>
    </lineage>
</organism>
<dbReference type="InterPro" id="IPR012677">
    <property type="entry name" value="Nucleotide-bd_a/b_plait_sf"/>
</dbReference>
<keyword evidence="1" id="KW-0597">Phosphoprotein</keyword>
<dbReference type="NCBIfam" id="TIGR01622">
    <property type="entry name" value="SF-CC1"/>
    <property type="match status" value="1"/>
</dbReference>
<evidence type="ECO:0000256" key="1">
    <source>
        <dbReference type="ARBA" id="ARBA00022553"/>
    </source>
</evidence>
<dbReference type="Pfam" id="PF00076">
    <property type="entry name" value="RRM_1"/>
    <property type="match status" value="3"/>
</dbReference>
<dbReference type="SMART" id="SM00361">
    <property type="entry name" value="RRM_1"/>
    <property type="match status" value="2"/>
</dbReference>
<evidence type="ECO:0000256" key="5">
    <source>
        <dbReference type="SAM" id="MobiDB-lite"/>
    </source>
</evidence>
<dbReference type="Gene3D" id="3.30.70.330">
    <property type="match status" value="3"/>
</dbReference>
<dbReference type="EMBL" id="JACGWO010000001">
    <property type="protein sequence ID" value="KAK4437614.1"/>
    <property type="molecule type" value="Genomic_DNA"/>
</dbReference>
<gene>
    <name evidence="7" type="ORF">Salat_0095400</name>
</gene>
<reference evidence="7" key="1">
    <citation type="submission" date="2020-06" db="EMBL/GenBank/DDBJ databases">
        <authorList>
            <person name="Li T."/>
            <person name="Hu X."/>
            <person name="Zhang T."/>
            <person name="Song X."/>
            <person name="Zhang H."/>
            <person name="Dai N."/>
            <person name="Sheng W."/>
            <person name="Hou X."/>
            <person name="Wei L."/>
        </authorList>
    </citation>
    <scope>NUCLEOTIDE SEQUENCE</scope>
    <source>
        <strain evidence="7">3651</strain>
        <tissue evidence="7">Leaf</tissue>
    </source>
</reference>
<dbReference type="InterPro" id="IPR035979">
    <property type="entry name" value="RBD_domain_sf"/>
</dbReference>
<evidence type="ECO:0000259" key="6">
    <source>
        <dbReference type="PROSITE" id="PS50102"/>
    </source>
</evidence>
<keyword evidence="2" id="KW-0677">Repeat</keyword>
<evidence type="ECO:0000313" key="7">
    <source>
        <dbReference type="EMBL" id="KAK4437614.1"/>
    </source>
</evidence>
<comment type="caution">
    <text evidence="7">The sequence shown here is derived from an EMBL/GenBank/DDBJ whole genome shotgun (WGS) entry which is preliminary data.</text>
</comment>
<dbReference type="GO" id="GO:0003723">
    <property type="term" value="F:RNA binding"/>
    <property type="evidence" value="ECO:0007669"/>
    <property type="project" value="UniProtKB-UniRule"/>
</dbReference>
<dbReference type="PROSITE" id="PS50102">
    <property type="entry name" value="RRM"/>
    <property type="match status" value="3"/>
</dbReference>
<dbReference type="InterPro" id="IPR029123">
    <property type="entry name" value="RBM39_linker"/>
</dbReference>
<sequence>MIGCTLLKFGPSEESELFFVFAEFHLSFLVNSFHRMDFDEYEYLENTVENPELKKLEDKANEVVEYEEKERSRSSKHRGDDADDLDRLSKRSRSRKESHDHDKDRSSRYGSSSRDREKSERDRHISSREHRDRDKEHVSGKERNRDRDRDREKERDSDKKGVGNRERKEREYEREGNREEERERSKRSRSYSERHHDEQGREKTRDMEIIDRDFKERRREREFGDRGHESRRNKEKKEDGVEPEADPERDQRTVFAYQITLKAGERDVYEFFSRAGKVRDVKLIMDRNTRRSKGVGYIEFYDVMSVPMAIALSGQPLLGQPVMVKPSEAEKNLVQSTSGGSGLTGPYSGGARRLYVGNLPVAIKEDQLRQVFESFGTVELVQMPSEPGTGNCKGYAFIQFARLEDAKAAQNLNGQLEIAGRVIKVSAVTDQVGMQDAGANIADFDDDDGTGLSLNAHSRALLMQKLDRTGTASSFTDSSAAAVLGQISVPVLPGLAGAALSMPALTGPPMDAIGAPSECLLLKNMFDPNSEAEPDFDLDIKEDVQEECSKFGRLKHIYVEKNSAGFVYLRFENAEAAIAAQRALHGRWFAGKMITATFMLHHDYEAKFPDSSG</sequence>
<dbReference type="InterPro" id="IPR006509">
    <property type="entry name" value="RBM39_SF"/>
</dbReference>
<reference evidence="7" key="2">
    <citation type="journal article" date="2024" name="Plant">
        <title>Genomic evolution and insights into agronomic trait innovations of Sesamum species.</title>
        <authorList>
            <person name="Miao H."/>
            <person name="Wang L."/>
            <person name="Qu L."/>
            <person name="Liu H."/>
            <person name="Sun Y."/>
            <person name="Le M."/>
            <person name="Wang Q."/>
            <person name="Wei S."/>
            <person name="Zheng Y."/>
            <person name="Lin W."/>
            <person name="Duan Y."/>
            <person name="Cao H."/>
            <person name="Xiong S."/>
            <person name="Wang X."/>
            <person name="Wei L."/>
            <person name="Li C."/>
            <person name="Ma Q."/>
            <person name="Ju M."/>
            <person name="Zhao R."/>
            <person name="Li G."/>
            <person name="Mu C."/>
            <person name="Tian Q."/>
            <person name="Mei H."/>
            <person name="Zhang T."/>
            <person name="Gao T."/>
            <person name="Zhang H."/>
        </authorList>
    </citation>
    <scope>NUCLEOTIDE SEQUENCE</scope>
    <source>
        <strain evidence="7">3651</strain>
    </source>
</reference>
<protein>
    <submittedName>
        <fullName evidence="7">RNA-binding protein 39</fullName>
    </submittedName>
</protein>
<feature type="domain" description="RRM" evidence="6">
    <location>
        <begin position="252"/>
        <end position="329"/>
    </location>
</feature>
<evidence type="ECO:0000256" key="4">
    <source>
        <dbReference type="PROSITE-ProRule" id="PRU00176"/>
    </source>
</evidence>
<feature type="region of interest" description="Disordered" evidence="5">
    <location>
        <begin position="55"/>
        <end position="251"/>
    </location>
</feature>